<gene>
    <name evidence="6" type="ORF">TrRE_jg5164</name>
</gene>
<dbReference type="PROSITE" id="PS51371">
    <property type="entry name" value="CBS"/>
    <property type="match status" value="3"/>
</dbReference>
<proteinExistence type="inferred from homology"/>
<evidence type="ECO:0000256" key="3">
    <source>
        <dbReference type="ARBA" id="ARBA00023122"/>
    </source>
</evidence>
<evidence type="ECO:0000256" key="2">
    <source>
        <dbReference type="ARBA" id="ARBA00022737"/>
    </source>
</evidence>
<evidence type="ECO:0000256" key="1">
    <source>
        <dbReference type="ARBA" id="ARBA00006750"/>
    </source>
</evidence>
<name>A0A9W6Z8U8_9STRA</name>
<comment type="caution">
    <text evidence="6">The sequence shown here is derived from an EMBL/GenBank/DDBJ whole genome shotgun (WGS) entry which is preliminary data.</text>
</comment>
<feature type="domain" description="CBS" evidence="5">
    <location>
        <begin position="197"/>
        <end position="256"/>
    </location>
</feature>
<keyword evidence="3 4" id="KW-0129">CBS domain</keyword>
<dbReference type="Gene3D" id="3.10.580.10">
    <property type="entry name" value="CBS-domain"/>
    <property type="match status" value="2"/>
</dbReference>
<keyword evidence="7" id="KW-1185">Reference proteome</keyword>
<dbReference type="SMART" id="SM00116">
    <property type="entry name" value="CBS"/>
    <property type="match status" value="3"/>
</dbReference>
<dbReference type="SUPFAM" id="SSF54631">
    <property type="entry name" value="CBS-domain pair"/>
    <property type="match status" value="2"/>
</dbReference>
<dbReference type="AlphaFoldDB" id="A0A9W6Z8U8"/>
<evidence type="ECO:0000313" key="7">
    <source>
        <dbReference type="Proteomes" id="UP001165082"/>
    </source>
</evidence>
<evidence type="ECO:0000259" key="5">
    <source>
        <dbReference type="PROSITE" id="PS51371"/>
    </source>
</evidence>
<dbReference type="InterPro" id="IPR050511">
    <property type="entry name" value="AMPK_gamma/SDS23_families"/>
</dbReference>
<comment type="similarity">
    <text evidence="1">Belongs to the 5'-AMP-activated protein kinase gamma subunit family.</text>
</comment>
<feature type="domain" description="CBS" evidence="5">
    <location>
        <begin position="277"/>
        <end position="331"/>
    </location>
</feature>
<dbReference type="InterPro" id="IPR000644">
    <property type="entry name" value="CBS_dom"/>
</dbReference>
<organism evidence="6 7">
    <name type="scientific">Triparma retinervis</name>
    <dbReference type="NCBI Taxonomy" id="2557542"/>
    <lineage>
        <taxon>Eukaryota</taxon>
        <taxon>Sar</taxon>
        <taxon>Stramenopiles</taxon>
        <taxon>Ochrophyta</taxon>
        <taxon>Bolidophyceae</taxon>
        <taxon>Parmales</taxon>
        <taxon>Triparmaceae</taxon>
        <taxon>Triparma</taxon>
    </lineage>
</organism>
<feature type="domain" description="CBS" evidence="5">
    <location>
        <begin position="40"/>
        <end position="104"/>
    </location>
</feature>
<evidence type="ECO:0000256" key="4">
    <source>
        <dbReference type="PROSITE-ProRule" id="PRU00703"/>
    </source>
</evidence>
<dbReference type="EMBL" id="BRXZ01000533">
    <property type="protein sequence ID" value="GMH46703.1"/>
    <property type="molecule type" value="Genomic_DNA"/>
</dbReference>
<dbReference type="PANTHER" id="PTHR13780:SF35">
    <property type="entry name" value="LD22662P"/>
    <property type="match status" value="1"/>
</dbReference>
<sequence length="331" mass="36713">MDTTIPKTPSLTILNEKEVIRRAGRSAILDFLRSAKAYDIIRSSGKVVVFDVRISVQLAFYALVEHDMQAAPLWDAERREFVGLLTVTDFISILQHYSMTNTPITELSARSISEIMKDGEGVKLKHGDCFDGADADANLLQCCRLLNGKGKDFLPVILPGDARILAIITYTTILEYLVTNFREQRRLFDDSIYDLNIGTYSDILTVDLSTPLSSVLLAMDRRNLSTVPVVDQSGVVVSLYSRSDITFLATASDADQAVSNMSLPLSSILSQQRSDISTPDLLFTCSRDGTLQSIFEFFASAKFNRLVCVDEEGRCNGIISARDLVKYFCDA</sequence>
<keyword evidence="2" id="KW-0677">Repeat</keyword>
<dbReference type="PANTHER" id="PTHR13780">
    <property type="entry name" value="AMP-ACTIVATED PROTEIN KINASE, GAMMA REGULATORY SUBUNIT"/>
    <property type="match status" value="1"/>
</dbReference>
<accession>A0A9W6Z8U8</accession>
<dbReference type="OrthoDB" id="449052at2759"/>
<dbReference type="Pfam" id="PF00571">
    <property type="entry name" value="CBS"/>
    <property type="match status" value="2"/>
</dbReference>
<protein>
    <recommendedName>
        <fullName evidence="5">CBS domain-containing protein</fullName>
    </recommendedName>
</protein>
<evidence type="ECO:0000313" key="6">
    <source>
        <dbReference type="EMBL" id="GMH46703.1"/>
    </source>
</evidence>
<reference evidence="6" key="1">
    <citation type="submission" date="2022-07" db="EMBL/GenBank/DDBJ databases">
        <title>Genome analysis of Parmales, a sister group of diatoms, reveals the evolutionary specialization of diatoms from phago-mixotrophs to photoautotrophs.</title>
        <authorList>
            <person name="Ban H."/>
            <person name="Sato S."/>
            <person name="Yoshikawa S."/>
            <person name="Kazumasa Y."/>
            <person name="Nakamura Y."/>
            <person name="Ichinomiya M."/>
            <person name="Saitoh K."/>
            <person name="Sato N."/>
            <person name="Blanc-Mathieu R."/>
            <person name="Endo H."/>
            <person name="Kuwata A."/>
            <person name="Ogata H."/>
        </authorList>
    </citation>
    <scope>NUCLEOTIDE SEQUENCE</scope>
</reference>
<dbReference type="Proteomes" id="UP001165082">
    <property type="component" value="Unassembled WGS sequence"/>
</dbReference>
<dbReference type="InterPro" id="IPR046342">
    <property type="entry name" value="CBS_dom_sf"/>
</dbReference>